<evidence type="ECO:0000256" key="7">
    <source>
        <dbReference type="PIRSR" id="PIRSR631098-51"/>
    </source>
</evidence>
<dbReference type="GO" id="GO:0005576">
    <property type="term" value="C:extracellular region"/>
    <property type="evidence" value="ECO:0007669"/>
    <property type="project" value="UniProtKB-SubCell"/>
</dbReference>
<dbReference type="InterPro" id="IPR018251">
    <property type="entry name" value="Crust_neurhormone_CS"/>
</dbReference>
<keyword evidence="5" id="KW-0372">Hormone</keyword>
<dbReference type="GO" id="GO:0007623">
    <property type="term" value="P:circadian rhythm"/>
    <property type="evidence" value="ECO:0007669"/>
    <property type="project" value="TreeGrafter"/>
</dbReference>
<dbReference type="Proteomes" id="UP000639338">
    <property type="component" value="Unassembled WGS sequence"/>
</dbReference>
<dbReference type="AlphaFoldDB" id="A0A834Y027"/>
<dbReference type="PRINTS" id="PR00550">
    <property type="entry name" value="HYPRGLYCEMIC"/>
</dbReference>
<dbReference type="InterPro" id="IPR031098">
    <property type="entry name" value="Crust_neurohorm"/>
</dbReference>
<evidence type="ECO:0000256" key="1">
    <source>
        <dbReference type="ARBA" id="ARBA00004613"/>
    </source>
</evidence>
<dbReference type="SUPFAM" id="SSF81778">
    <property type="entry name" value="Crustacean CHH/MIH/GIH neurohormone"/>
    <property type="match status" value="1"/>
</dbReference>
<evidence type="ECO:0000256" key="9">
    <source>
        <dbReference type="SAM" id="Phobius"/>
    </source>
</evidence>
<feature type="transmembrane region" description="Helical" evidence="9">
    <location>
        <begin position="77"/>
        <end position="104"/>
    </location>
</feature>
<dbReference type="InterPro" id="IPR000346">
    <property type="entry name" value="Hyperglycemic1"/>
</dbReference>
<keyword evidence="9" id="KW-0472">Membrane</keyword>
<dbReference type="PANTHER" id="PTHR35981:SF2">
    <property type="entry name" value="ION TRANSPORT PEPTIDE, ISOFORM C"/>
    <property type="match status" value="1"/>
</dbReference>
<name>A0A834Y027_APHGI</name>
<proteinExistence type="inferred from homology"/>
<evidence type="ECO:0000313" key="10">
    <source>
        <dbReference type="EMBL" id="KAF7996763.1"/>
    </source>
</evidence>
<keyword evidence="9" id="KW-1133">Transmembrane helix</keyword>
<evidence type="ECO:0000256" key="3">
    <source>
        <dbReference type="ARBA" id="ARBA00022525"/>
    </source>
</evidence>
<dbReference type="Gene3D" id="1.10.2010.10">
    <property type="entry name" value="Crustacean CHH/MIH/GIH neurohormone"/>
    <property type="match status" value="1"/>
</dbReference>
<accession>A0A834Y027</accession>
<dbReference type="PRINTS" id="PR00548">
    <property type="entry name" value="HYPRGLYCEMC1"/>
</dbReference>
<sequence>MMHQRQLKKSPTNYGSNLCHTKIDNIEKSNIRSRVLSNRTTSTTLPSTSPSSSSRSSSRSTLFISSLSLNRLSSSTLLLSVLAWSVTLLLISSCIGFADAAVLYGHPLGKRSFSTLQCKGVYDKSIFARLDRICEDCYNLFREPQLHTLCRKNCFTSDYFKGCLDVLLLHDELEQIQTWIKQLHGAEPSV</sequence>
<evidence type="ECO:0000313" key="11">
    <source>
        <dbReference type="Proteomes" id="UP000639338"/>
    </source>
</evidence>
<evidence type="ECO:0000256" key="8">
    <source>
        <dbReference type="SAM" id="MobiDB-lite"/>
    </source>
</evidence>
<keyword evidence="11" id="KW-1185">Reference proteome</keyword>
<reference evidence="10 11" key="1">
    <citation type="submission" date="2020-08" db="EMBL/GenBank/DDBJ databases">
        <title>Aphidius gifuensis genome sequencing and assembly.</title>
        <authorList>
            <person name="Du Z."/>
        </authorList>
    </citation>
    <scope>NUCLEOTIDE SEQUENCE [LARGE SCALE GENOMIC DNA]</scope>
    <source>
        <strain evidence="10">YNYX2018</strain>
        <tissue evidence="10">Adults</tissue>
    </source>
</reference>
<evidence type="ECO:0000256" key="2">
    <source>
        <dbReference type="ARBA" id="ARBA00005447"/>
    </source>
</evidence>
<dbReference type="PANTHER" id="PTHR35981">
    <property type="entry name" value="ION TRANSPORT PEPTIDE, ISOFORM C"/>
    <property type="match status" value="1"/>
</dbReference>
<feature type="disulfide bond" evidence="7">
    <location>
        <begin position="134"/>
        <end position="150"/>
    </location>
</feature>
<dbReference type="GO" id="GO:0005184">
    <property type="term" value="F:neuropeptide hormone activity"/>
    <property type="evidence" value="ECO:0007669"/>
    <property type="project" value="InterPro"/>
</dbReference>
<comment type="similarity">
    <text evidence="2">Belongs to the arthropod CHH/MIH/GIH/VIH hormone family.</text>
</comment>
<evidence type="ECO:0000256" key="6">
    <source>
        <dbReference type="ARBA" id="ARBA00023157"/>
    </source>
</evidence>
<dbReference type="PROSITE" id="PS01250">
    <property type="entry name" value="CHH_MIH_GIH"/>
    <property type="match status" value="1"/>
</dbReference>
<dbReference type="EMBL" id="JACMRX010000001">
    <property type="protein sequence ID" value="KAF7996763.1"/>
    <property type="molecule type" value="Genomic_DNA"/>
</dbReference>
<evidence type="ECO:0000256" key="4">
    <source>
        <dbReference type="ARBA" id="ARBA00022685"/>
    </source>
</evidence>
<organism evidence="10 11">
    <name type="scientific">Aphidius gifuensis</name>
    <name type="common">Parasitoid wasp</name>
    <dbReference type="NCBI Taxonomy" id="684658"/>
    <lineage>
        <taxon>Eukaryota</taxon>
        <taxon>Metazoa</taxon>
        <taxon>Ecdysozoa</taxon>
        <taxon>Arthropoda</taxon>
        <taxon>Hexapoda</taxon>
        <taxon>Insecta</taxon>
        <taxon>Pterygota</taxon>
        <taxon>Neoptera</taxon>
        <taxon>Endopterygota</taxon>
        <taxon>Hymenoptera</taxon>
        <taxon>Apocrita</taxon>
        <taxon>Ichneumonoidea</taxon>
        <taxon>Braconidae</taxon>
        <taxon>Aphidiinae</taxon>
        <taxon>Aphidius</taxon>
    </lineage>
</organism>
<comment type="subcellular location">
    <subcellularLocation>
        <location evidence="1">Secreted</location>
    </subcellularLocation>
</comment>
<keyword evidence="6 7" id="KW-1015">Disulfide bond</keyword>
<feature type="disulfide bond" evidence="7">
    <location>
        <begin position="137"/>
        <end position="163"/>
    </location>
</feature>
<gene>
    <name evidence="10" type="ORF">HCN44_002409</name>
</gene>
<dbReference type="InterPro" id="IPR035957">
    <property type="entry name" value="Crust_neurohorm_sf"/>
</dbReference>
<dbReference type="Pfam" id="PF01147">
    <property type="entry name" value="Crust_neurohorm"/>
    <property type="match status" value="1"/>
</dbReference>
<dbReference type="OrthoDB" id="6365952at2759"/>
<keyword evidence="4" id="KW-0165">Cleavage on pair of basic residues</keyword>
<evidence type="ECO:0000256" key="5">
    <source>
        <dbReference type="ARBA" id="ARBA00022702"/>
    </source>
</evidence>
<protein>
    <recommendedName>
        <fullName evidence="12">Ion transport peptide</fullName>
    </recommendedName>
</protein>
<dbReference type="InterPro" id="IPR001166">
    <property type="entry name" value="Hyperglycemic"/>
</dbReference>
<feature type="region of interest" description="Disordered" evidence="8">
    <location>
        <begin position="37"/>
        <end position="58"/>
    </location>
</feature>
<keyword evidence="3" id="KW-0964">Secreted</keyword>
<dbReference type="FunFam" id="1.10.2010.10:FF:000001">
    <property type="entry name" value="Ion transport peptide isoform C"/>
    <property type="match status" value="1"/>
</dbReference>
<keyword evidence="9" id="KW-0812">Transmembrane</keyword>
<evidence type="ECO:0008006" key="12">
    <source>
        <dbReference type="Google" id="ProtNLM"/>
    </source>
</evidence>
<feature type="disulfide bond" evidence="7">
    <location>
        <begin position="118"/>
        <end position="154"/>
    </location>
</feature>
<comment type="caution">
    <text evidence="10">The sequence shown here is derived from an EMBL/GenBank/DDBJ whole genome shotgun (WGS) entry which is preliminary data.</text>
</comment>